<accession>A0A6L5B8T3</accession>
<dbReference type="PANTHER" id="PTHR12802">
    <property type="entry name" value="SWI/SNF COMPLEX-RELATED"/>
    <property type="match status" value="1"/>
</dbReference>
<protein>
    <recommendedName>
        <fullName evidence="14">SWI/SNF complex subunit SWI3B</fullName>
    </recommendedName>
</protein>
<feature type="domain" description="SANT" evidence="10">
    <location>
        <begin position="231"/>
        <end position="282"/>
    </location>
</feature>
<sequence length="487" mass="54165">MANNTNTNTNSAVTTPRPPPPPFRPNNNADPHLKLTPSRSPDVILIPSYSRWFSWKNIHECEMRNLPEFFDERSASKNPRLYKYFRNSIIQTFRLIPTRKITFTQARKTIIGDVGSVRRVFDFLESWGLINYFGAPSSKPHKLEDKDASKNSNNQGSSASAVTDGGGGVPSAADSTNSRKRMCGICKSVCSIACFAREKDDVTLCARCFVRGSYKVGPGPSDFRRVEISDEVKTDWTEKETLHLLEAVMHYRDDWKKVAEHVNGRTARECISQFVKLSFGEQFIGPLDSAEVDNNINHSTGQSGTDSESQSAIVPPAKKMRPNPLADASNPIMAQAAFLSALVGVDVAEAAAHAAVWALYNDFNGTNFKEKAGSLTGGSTRHRESFNAFYSNAPTNSPLEAFDEARLQLIKEEAELERSISGILVQMEEFRKKIIHFEEFDLEVEKESQQLEQLKNLLFADQLALFFHKIAGSKSLAVAEDVKVGQT</sequence>
<dbReference type="PROSITE" id="PS51293">
    <property type="entry name" value="SANT"/>
    <property type="match status" value="1"/>
</dbReference>
<evidence type="ECO:0000313" key="12">
    <source>
        <dbReference type="EMBL" id="KAF1002071.1"/>
    </source>
</evidence>
<evidence type="ECO:0000256" key="6">
    <source>
        <dbReference type="ARBA" id="ARBA00023242"/>
    </source>
</evidence>
<dbReference type="CDD" id="cd00167">
    <property type="entry name" value="SANT"/>
    <property type="match status" value="1"/>
</dbReference>
<dbReference type="PROSITE" id="PS50934">
    <property type="entry name" value="SWIRM"/>
    <property type="match status" value="1"/>
</dbReference>
<evidence type="ECO:0000259" key="9">
    <source>
        <dbReference type="PROSITE" id="PS50934"/>
    </source>
</evidence>
<feature type="compositionally biased region" description="Polar residues" evidence="7">
    <location>
        <begin position="294"/>
        <end position="312"/>
    </location>
</feature>
<keyword evidence="3" id="KW-0805">Transcription regulation</keyword>
<dbReference type="AlphaFoldDB" id="A0A6L5B8T3"/>
<keyword evidence="2" id="KW-0217">Developmental protein</keyword>
<keyword evidence="6" id="KW-0539">Nucleus</keyword>
<feature type="compositionally biased region" description="Polar residues" evidence="7">
    <location>
        <begin position="150"/>
        <end position="161"/>
    </location>
</feature>
<dbReference type="SMART" id="SM00717">
    <property type="entry name" value="SANT"/>
    <property type="match status" value="1"/>
</dbReference>
<evidence type="ECO:0000259" key="10">
    <source>
        <dbReference type="PROSITE" id="PS51293"/>
    </source>
</evidence>
<dbReference type="InterPro" id="IPR017884">
    <property type="entry name" value="SANT_dom"/>
</dbReference>
<feature type="domain" description="SWIRM" evidence="9">
    <location>
        <begin position="44"/>
        <end position="141"/>
    </location>
</feature>
<feature type="region of interest" description="Disordered" evidence="7">
    <location>
        <begin position="1"/>
        <end position="34"/>
    </location>
</feature>
<gene>
    <name evidence="12" type="ORF">AG4045_003621</name>
</gene>
<dbReference type="EMBL" id="WRXP01001740">
    <property type="protein sequence ID" value="KAF1002071.1"/>
    <property type="molecule type" value="Genomic_DNA"/>
</dbReference>
<evidence type="ECO:0000256" key="4">
    <source>
        <dbReference type="ARBA" id="ARBA00023125"/>
    </source>
</evidence>
<dbReference type="InterPro" id="IPR036388">
    <property type="entry name" value="WH-like_DNA-bd_sf"/>
</dbReference>
<dbReference type="PROSITE" id="PS50090">
    <property type="entry name" value="MYB_LIKE"/>
    <property type="match status" value="1"/>
</dbReference>
<dbReference type="Gene3D" id="1.10.10.10">
    <property type="entry name" value="Winged helix-like DNA-binding domain superfamily/Winged helix DNA-binding domain"/>
    <property type="match status" value="1"/>
</dbReference>
<organism evidence="12 13">
    <name type="scientific">Apium graveolens</name>
    <name type="common">Celery</name>
    <dbReference type="NCBI Taxonomy" id="4045"/>
    <lineage>
        <taxon>Eukaryota</taxon>
        <taxon>Viridiplantae</taxon>
        <taxon>Streptophyta</taxon>
        <taxon>Embryophyta</taxon>
        <taxon>Tracheophyta</taxon>
        <taxon>Spermatophyta</taxon>
        <taxon>Magnoliopsida</taxon>
        <taxon>eudicotyledons</taxon>
        <taxon>Gunneridae</taxon>
        <taxon>Pentapetalae</taxon>
        <taxon>asterids</taxon>
        <taxon>campanulids</taxon>
        <taxon>Apiales</taxon>
        <taxon>Apiaceae</taxon>
        <taxon>Apioideae</taxon>
        <taxon>apioid superclade</taxon>
        <taxon>Apieae</taxon>
        <taxon>Apium</taxon>
    </lineage>
</organism>
<feature type="compositionally biased region" description="Low complexity" evidence="7">
    <location>
        <begin position="1"/>
        <end position="15"/>
    </location>
</feature>
<proteinExistence type="predicted"/>
<evidence type="ECO:0000256" key="3">
    <source>
        <dbReference type="ARBA" id="ARBA00023015"/>
    </source>
</evidence>
<evidence type="ECO:0000313" key="13">
    <source>
        <dbReference type="Proteomes" id="UP000593563"/>
    </source>
</evidence>
<dbReference type="Pfam" id="PF00249">
    <property type="entry name" value="Myb_DNA-binding"/>
    <property type="match status" value="1"/>
</dbReference>
<dbReference type="Pfam" id="PF04433">
    <property type="entry name" value="SWIRM"/>
    <property type="match status" value="1"/>
</dbReference>
<dbReference type="PROSITE" id="PS51294">
    <property type="entry name" value="HTH_MYB"/>
    <property type="match status" value="1"/>
</dbReference>
<dbReference type="Proteomes" id="UP000593563">
    <property type="component" value="Unassembled WGS sequence"/>
</dbReference>
<dbReference type="FunFam" id="1.10.10.60:FF:000014">
    <property type="entry name" value="SWI/SNF complex subunit SMARCC2 isoform C"/>
    <property type="match status" value="1"/>
</dbReference>
<evidence type="ECO:0000256" key="1">
    <source>
        <dbReference type="ARBA" id="ARBA00004123"/>
    </source>
</evidence>
<comment type="subcellular location">
    <subcellularLocation>
        <location evidence="1">Nucleus</location>
    </subcellularLocation>
</comment>
<evidence type="ECO:0000259" key="8">
    <source>
        <dbReference type="PROSITE" id="PS50090"/>
    </source>
</evidence>
<evidence type="ECO:0008006" key="14">
    <source>
        <dbReference type="Google" id="ProtNLM"/>
    </source>
</evidence>
<dbReference type="FunFam" id="1.10.10.10:FF:000020">
    <property type="entry name" value="SWI/SNF complex subunit SMARCC2 isoform c"/>
    <property type="match status" value="1"/>
</dbReference>
<dbReference type="InterPro" id="IPR007526">
    <property type="entry name" value="SWIRM"/>
</dbReference>
<feature type="region of interest" description="Disordered" evidence="7">
    <location>
        <begin position="141"/>
        <end position="177"/>
    </location>
</feature>
<dbReference type="GO" id="GO:0003677">
    <property type="term" value="F:DNA binding"/>
    <property type="evidence" value="ECO:0007669"/>
    <property type="project" value="UniProtKB-KW"/>
</dbReference>
<evidence type="ECO:0000256" key="7">
    <source>
        <dbReference type="SAM" id="MobiDB-lite"/>
    </source>
</evidence>
<feature type="domain" description="HTH myb-type" evidence="11">
    <location>
        <begin position="228"/>
        <end position="270"/>
    </location>
</feature>
<keyword evidence="4" id="KW-0238">DNA-binding</keyword>
<dbReference type="SUPFAM" id="SSF46689">
    <property type="entry name" value="Homeodomain-like"/>
    <property type="match status" value="2"/>
</dbReference>
<dbReference type="InterPro" id="IPR017930">
    <property type="entry name" value="Myb_dom"/>
</dbReference>
<evidence type="ECO:0000256" key="2">
    <source>
        <dbReference type="ARBA" id="ARBA00022473"/>
    </source>
</evidence>
<name>A0A6L5B8T3_APIGR</name>
<evidence type="ECO:0000259" key="11">
    <source>
        <dbReference type="PROSITE" id="PS51294"/>
    </source>
</evidence>
<keyword evidence="13" id="KW-1185">Reference proteome</keyword>
<dbReference type="Gene3D" id="1.10.10.60">
    <property type="entry name" value="Homeodomain-like"/>
    <property type="match status" value="1"/>
</dbReference>
<dbReference type="InterPro" id="IPR001005">
    <property type="entry name" value="SANT/Myb"/>
</dbReference>
<feature type="domain" description="Myb-like" evidence="8">
    <location>
        <begin position="228"/>
        <end position="278"/>
    </location>
</feature>
<reference evidence="12" key="1">
    <citation type="submission" date="2020-01" db="EMBL/GenBank/DDBJ databases">
        <title>The Celery Genome Sequence Reveals Sequential Paleo-tetraploidization, Resistance Gene Elimination, Karyotype Evolution, and Functional Innovation in Apiales.</title>
        <authorList>
            <person name="Song X."/>
        </authorList>
    </citation>
    <scope>NUCLEOTIDE SEQUENCE</scope>
    <source>
        <tissue evidence="12">Leaf</tissue>
    </source>
</reference>
<dbReference type="InterPro" id="IPR009057">
    <property type="entry name" value="Homeodomain-like_sf"/>
</dbReference>
<evidence type="ECO:0000256" key="5">
    <source>
        <dbReference type="ARBA" id="ARBA00023163"/>
    </source>
</evidence>
<dbReference type="GO" id="GO:0005634">
    <property type="term" value="C:nucleus"/>
    <property type="evidence" value="ECO:0007669"/>
    <property type="project" value="UniProtKB-SubCell"/>
</dbReference>
<dbReference type="PANTHER" id="PTHR12802:SF44">
    <property type="entry name" value="SWI_SNF COMPLEX SUBUNIT SWI3B"/>
    <property type="match status" value="1"/>
</dbReference>
<keyword evidence="5" id="KW-0804">Transcription</keyword>
<feature type="region of interest" description="Disordered" evidence="7">
    <location>
        <begin position="294"/>
        <end position="318"/>
    </location>
</feature>
<comment type="caution">
    <text evidence="12">The sequence shown here is derived from an EMBL/GenBank/DDBJ whole genome shotgun (WGS) entry which is preliminary data.</text>
</comment>